<feature type="compositionally biased region" description="Polar residues" evidence="7">
    <location>
        <begin position="282"/>
        <end position="296"/>
    </location>
</feature>
<dbReference type="PANTHER" id="PTHR31123">
    <property type="entry name" value="ACCUMULATION OF DYADS PROTEIN 2-RELATED"/>
    <property type="match status" value="1"/>
</dbReference>
<dbReference type="InterPro" id="IPR000791">
    <property type="entry name" value="Gpr1/Fun34/SatP-like"/>
</dbReference>
<feature type="region of interest" description="Disordered" evidence="7">
    <location>
        <begin position="191"/>
        <end position="345"/>
    </location>
</feature>
<comment type="subcellular location">
    <subcellularLocation>
        <location evidence="1">Membrane</location>
        <topology evidence="1">Multi-pass membrane protein</topology>
    </subcellularLocation>
</comment>
<comment type="similarity">
    <text evidence="2">Belongs to the acetate uptake transporter (AceTr) (TC 2.A.96) family.</text>
</comment>
<evidence type="ECO:0000313" key="9">
    <source>
        <dbReference type="EMBL" id="OTA24154.1"/>
    </source>
</evidence>
<keyword evidence="3 8" id="KW-0812">Transmembrane</keyword>
<keyword evidence="5 8" id="KW-0472">Membrane</keyword>
<keyword evidence="4 8" id="KW-1133">Transmembrane helix</keyword>
<dbReference type="VEuPathDB" id="FungiDB:BTJ68_12613"/>
<feature type="transmembrane region" description="Helical" evidence="8">
    <location>
        <begin position="124"/>
        <end position="145"/>
    </location>
</feature>
<feature type="compositionally biased region" description="Low complexity" evidence="7">
    <location>
        <begin position="306"/>
        <end position="318"/>
    </location>
</feature>
<dbReference type="GO" id="GO:0015123">
    <property type="term" value="F:acetate transmembrane transporter activity"/>
    <property type="evidence" value="ECO:0007669"/>
    <property type="project" value="TreeGrafter"/>
</dbReference>
<dbReference type="Proteomes" id="UP000194280">
    <property type="component" value="Unassembled WGS sequence"/>
</dbReference>
<dbReference type="NCBIfam" id="NF038013">
    <property type="entry name" value="AceTr_1"/>
    <property type="match status" value="1"/>
</dbReference>
<dbReference type="OrthoDB" id="3905365at2759"/>
<sequence>MPPKPSPPTSHREDIAQHPHRNPDYGGNPLAHIHSNNSDGTQSLRLPAFAGGLQPGLYKPPPFKFGNPVPLGLSGFALTTFLLSMINLNTRNLGGQSSMVMAPAYAYGGFVQLLAGMWEIVLGNVFGGTALSTYGGFWISLGIILTPGGFRIEHAYGVPNFYTGRHLDLYIKPRNPKPADGVHDVEEIKKLRGGITRRQPKANLKPGANINASGWGKNGSEAGTPDPEPSGSGGGGGGGGSAGKTHSSGPPLHPRHGLAARVTDASPEYEPPSNPMKEHQGPVQTSFNAPNWQATGVINDLPPRRPSSNPSQRQSEQSGQVQRIQQMRKDNAGNRVQRPETEDMSTLKLQEAAEVGRAAELALREIMGSLEAAKAKTEPKQLFEDVDFFSLSFPGLCLALLPPPPTLFSSTPFSGPNTWTLKPPGPAQMESLSNTLVHRIATVRNYNVNNWLDSDVFRHNAHLQSAFEHWSQLSESQRQEAWTLETLRCMSRANEAKEHKKTELEAAQNRIRHLEAEYDRLSRCQLPREYLLHPPNTVSTPAALMKEMQHASSHLYAQAAADVDYDADALLNKWRTAVKATQRRSAAQTAPASGGKSTHCGAAAKADARTDIINYERHETDPSSEQMKGDMIMQGAIFGVGGPMSRPKPGANLHDSPAGDHSTVGWDYETPPNPGVVVDEMVDGEEDAAGDADEDAEGEADEDAAKHGNRALVRHTRSGIRNEKVNGVTGLNGNGKRPLGTTGTNGRAGGPKVLRERWK</sequence>
<dbReference type="InterPro" id="IPR047622">
    <property type="entry name" value="GPR1_FUN34_YAAH"/>
</dbReference>
<evidence type="ECO:0000256" key="4">
    <source>
        <dbReference type="ARBA" id="ARBA00022989"/>
    </source>
</evidence>
<keyword evidence="6" id="KW-0175">Coiled coil</keyword>
<feature type="compositionally biased region" description="Acidic residues" evidence="7">
    <location>
        <begin position="686"/>
        <end position="702"/>
    </location>
</feature>
<dbReference type="PROSITE" id="PS01114">
    <property type="entry name" value="GPR1_FUN34_YAAH"/>
    <property type="match status" value="1"/>
</dbReference>
<keyword evidence="10" id="KW-1185">Reference proteome</keyword>
<feature type="compositionally biased region" description="Basic and acidic residues" evidence="7">
    <location>
        <begin position="327"/>
        <end position="341"/>
    </location>
</feature>
<dbReference type="EMBL" id="MUNK01000257">
    <property type="protein sequence ID" value="OTA24154.1"/>
    <property type="molecule type" value="Genomic_DNA"/>
</dbReference>
<reference evidence="9 10" key="1">
    <citation type="submission" date="2017-01" db="EMBL/GenBank/DDBJ databases">
        <title>The recent genome duplication of the halophilic yeast Hortaea werneckii: insights from long-read sequencing.</title>
        <authorList>
            <person name="Sinha S."/>
            <person name="Flibotte S."/>
            <person name="Neira M."/>
            <person name="Lenassi M."/>
            <person name="Gostincar C."/>
            <person name="Stajich J.E."/>
            <person name="Nislow C.E."/>
        </authorList>
    </citation>
    <scope>NUCLEOTIDE SEQUENCE [LARGE SCALE GENOMIC DNA]</scope>
    <source>
        <strain evidence="9 10">EXF-2000</strain>
    </source>
</reference>
<evidence type="ECO:0000256" key="1">
    <source>
        <dbReference type="ARBA" id="ARBA00004141"/>
    </source>
</evidence>
<dbReference type="Pfam" id="PF01184">
    <property type="entry name" value="Gpr1_Fun34_YaaH"/>
    <property type="match status" value="1"/>
</dbReference>
<feature type="coiled-coil region" evidence="6">
    <location>
        <begin position="490"/>
        <end position="524"/>
    </location>
</feature>
<feature type="transmembrane region" description="Helical" evidence="8">
    <location>
        <begin position="69"/>
        <end position="88"/>
    </location>
</feature>
<protein>
    <submittedName>
        <fullName evidence="9">Uncharacterized protein</fullName>
    </submittedName>
</protein>
<dbReference type="InParanoid" id="A0A1Z5STJ9"/>
<evidence type="ECO:0000313" key="10">
    <source>
        <dbReference type="Proteomes" id="UP000194280"/>
    </source>
</evidence>
<evidence type="ECO:0000256" key="7">
    <source>
        <dbReference type="SAM" id="MobiDB-lite"/>
    </source>
</evidence>
<name>A0A1Z5STJ9_HORWE</name>
<feature type="region of interest" description="Disordered" evidence="7">
    <location>
        <begin position="1"/>
        <end position="37"/>
    </location>
</feature>
<feature type="region of interest" description="Disordered" evidence="7">
    <location>
        <begin position="686"/>
        <end position="759"/>
    </location>
</feature>
<gene>
    <name evidence="9" type="ORF">BTJ68_12613</name>
</gene>
<feature type="compositionally biased region" description="Basic and acidic residues" evidence="7">
    <location>
        <begin position="10"/>
        <end position="23"/>
    </location>
</feature>
<feature type="compositionally biased region" description="Basic residues" evidence="7">
    <location>
        <begin position="707"/>
        <end position="718"/>
    </location>
</feature>
<dbReference type="PANTHER" id="PTHR31123:SF1">
    <property type="entry name" value="ACCUMULATION OF DYADS PROTEIN 2-RELATED"/>
    <property type="match status" value="1"/>
</dbReference>
<feature type="compositionally biased region" description="Gly residues" evidence="7">
    <location>
        <begin position="231"/>
        <end position="242"/>
    </location>
</feature>
<dbReference type="AlphaFoldDB" id="A0A1Z5STJ9"/>
<evidence type="ECO:0000256" key="8">
    <source>
        <dbReference type="SAM" id="Phobius"/>
    </source>
</evidence>
<organism evidence="9 10">
    <name type="scientific">Hortaea werneckii EXF-2000</name>
    <dbReference type="NCBI Taxonomy" id="1157616"/>
    <lineage>
        <taxon>Eukaryota</taxon>
        <taxon>Fungi</taxon>
        <taxon>Dikarya</taxon>
        <taxon>Ascomycota</taxon>
        <taxon>Pezizomycotina</taxon>
        <taxon>Dothideomycetes</taxon>
        <taxon>Dothideomycetidae</taxon>
        <taxon>Mycosphaerellales</taxon>
        <taxon>Teratosphaeriaceae</taxon>
        <taxon>Hortaea</taxon>
    </lineage>
</organism>
<evidence type="ECO:0000256" key="6">
    <source>
        <dbReference type="SAM" id="Coils"/>
    </source>
</evidence>
<comment type="caution">
    <text evidence="9">The sequence shown here is derived from an EMBL/GenBank/DDBJ whole genome shotgun (WGS) entry which is preliminary data.</text>
</comment>
<feature type="region of interest" description="Disordered" evidence="7">
    <location>
        <begin position="580"/>
        <end position="603"/>
    </location>
</feature>
<dbReference type="STRING" id="1157616.A0A1Z5STJ9"/>
<proteinExistence type="inferred from homology"/>
<evidence type="ECO:0000256" key="3">
    <source>
        <dbReference type="ARBA" id="ARBA00022692"/>
    </source>
</evidence>
<evidence type="ECO:0000256" key="2">
    <source>
        <dbReference type="ARBA" id="ARBA00005587"/>
    </source>
</evidence>
<accession>A0A1Z5STJ9</accession>
<dbReference type="GO" id="GO:0005886">
    <property type="term" value="C:plasma membrane"/>
    <property type="evidence" value="ECO:0007669"/>
    <property type="project" value="TreeGrafter"/>
</dbReference>
<evidence type="ECO:0000256" key="5">
    <source>
        <dbReference type="ARBA" id="ARBA00023136"/>
    </source>
</evidence>
<dbReference type="InterPro" id="IPR051633">
    <property type="entry name" value="AceTr"/>
</dbReference>